<evidence type="ECO:0000313" key="1">
    <source>
        <dbReference type="EMBL" id="KAF4449931.1"/>
    </source>
</evidence>
<gene>
    <name evidence="1" type="ORF">F53441_6850</name>
</gene>
<reference evidence="1" key="1">
    <citation type="submission" date="2020-01" db="EMBL/GenBank/DDBJ databases">
        <title>Identification and distribution of gene clusters putatively required for synthesis of sphingolipid metabolism inhibitors in phylogenetically diverse species of the filamentous fungus Fusarium.</title>
        <authorList>
            <person name="Kim H.-S."/>
            <person name="Busman M."/>
            <person name="Brown D.W."/>
            <person name="Divon H."/>
            <person name="Uhlig S."/>
            <person name="Proctor R.H."/>
        </authorList>
    </citation>
    <scope>NUCLEOTIDE SEQUENCE</scope>
    <source>
        <strain evidence="1">NRRL 53441</strain>
    </source>
</reference>
<dbReference type="Proteomes" id="UP000605986">
    <property type="component" value="Unassembled WGS sequence"/>
</dbReference>
<organism evidence="1 2">
    <name type="scientific">Fusarium austroafricanum</name>
    <dbReference type="NCBI Taxonomy" id="2364996"/>
    <lineage>
        <taxon>Eukaryota</taxon>
        <taxon>Fungi</taxon>
        <taxon>Dikarya</taxon>
        <taxon>Ascomycota</taxon>
        <taxon>Pezizomycotina</taxon>
        <taxon>Sordariomycetes</taxon>
        <taxon>Hypocreomycetidae</taxon>
        <taxon>Hypocreales</taxon>
        <taxon>Nectriaceae</taxon>
        <taxon>Fusarium</taxon>
        <taxon>Fusarium concolor species complex</taxon>
    </lineage>
</organism>
<name>A0A8H4KGX0_9HYPO</name>
<dbReference type="AlphaFoldDB" id="A0A8H4KGX0"/>
<evidence type="ECO:0000313" key="2">
    <source>
        <dbReference type="Proteomes" id="UP000605986"/>
    </source>
</evidence>
<keyword evidence="2" id="KW-1185">Reference proteome</keyword>
<sequence length="86" mass="10024">MGNFRNSARRTRSRLDVSFRGAYLRAEEAADRALVRFEAVLKAFNAAAPGPDRVRLRRAKDKAWLAYRRLFRIETRALRRCPPLFS</sequence>
<accession>A0A8H4KGX0</accession>
<dbReference type="EMBL" id="JAADJG010000264">
    <property type="protein sequence ID" value="KAF4449931.1"/>
    <property type="molecule type" value="Genomic_DNA"/>
</dbReference>
<proteinExistence type="predicted"/>
<protein>
    <submittedName>
        <fullName evidence="1">Uncharacterized protein</fullName>
    </submittedName>
</protein>
<comment type="caution">
    <text evidence="1">The sequence shown here is derived from an EMBL/GenBank/DDBJ whole genome shotgun (WGS) entry which is preliminary data.</text>
</comment>